<dbReference type="AlphaFoldDB" id="A0A1F6NQJ2"/>
<gene>
    <name evidence="2" type="ORF">A2493_00820</name>
</gene>
<sequence length="186" mass="20287">MFKESINSCFRKNSMLNKKGFTIIETLIYVAIVALVSTGLMKFSISITNTRNKVYVVQEVHANMRDALTFIEKKIQEANGINTGSSTFDTDPGVLSLSMASSTLNPTIISLSSDDGILQITEGTSDPIYITTGEVRVSDLQFSDISLGSISKTISFSLTIDYNSGTYSSQDFKFTQSESGIASIRN</sequence>
<evidence type="ECO:0008006" key="4">
    <source>
        <dbReference type="Google" id="ProtNLM"/>
    </source>
</evidence>
<keyword evidence="1" id="KW-0472">Membrane</keyword>
<accession>A0A1F6NQJ2</accession>
<protein>
    <recommendedName>
        <fullName evidence="4">Prepilin-type N-terminal cleavage/methylation domain-containing protein</fullName>
    </recommendedName>
</protein>
<name>A0A1F6NQJ2_9BACT</name>
<evidence type="ECO:0000313" key="3">
    <source>
        <dbReference type="Proteomes" id="UP000178349"/>
    </source>
</evidence>
<dbReference type="Proteomes" id="UP000178349">
    <property type="component" value="Unassembled WGS sequence"/>
</dbReference>
<dbReference type="Pfam" id="PF07963">
    <property type="entry name" value="N_methyl"/>
    <property type="match status" value="1"/>
</dbReference>
<dbReference type="InterPro" id="IPR012902">
    <property type="entry name" value="N_methyl_site"/>
</dbReference>
<feature type="transmembrane region" description="Helical" evidence="1">
    <location>
        <begin position="21"/>
        <end position="41"/>
    </location>
</feature>
<comment type="caution">
    <text evidence="2">The sequence shown here is derived from an EMBL/GenBank/DDBJ whole genome shotgun (WGS) entry which is preliminary data.</text>
</comment>
<dbReference type="EMBL" id="MFQW01000028">
    <property type="protein sequence ID" value="OGH86237.1"/>
    <property type="molecule type" value="Genomic_DNA"/>
</dbReference>
<evidence type="ECO:0000313" key="2">
    <source>
        <dbReference type="EMBL" id="OGH86237.1"/>
    </source>
</evidence>
<keyword evidence="1" id="KW-0812">Transmembrane</keyword>
<keyword evidence="1" id="KW-1133">Transmembrane helix</keyword>
<proteinExistence type="predicted"/>
<reference evidence="2 3" key="1">
    <citation type="journal article" date="2016" name="Nat. Commun.">
        <title>Thousands of microbial genomes shed light on interconnected biogeochemical processes in an aquifer system.</title>
        <authorList>
            <person name="Anantharaman K."/>
            <person name="Brown C.T."/>
            <person name="Hug L.A."/>
            <person name="Sharon I."/>
            <person name="Castelle C.J."/>
            <person name="Probst A.J."/>
            <person name="Thomas B.C."/>
            <person name="Singh A."/>
            <person name="Wilkins M.J."/>
            <person name="Karaoz U."/>
            <person name="Brodie E.L."/>
            <person name="Williams K.H."/>
            <person name="Hubbard S.S."/>
            <person name="Banfield J.F."/>
        </authorList>
    </citation>
    <scope>NUCLEOTIDE SEQUENCE [LARGE SCALE GENOMIC DNA]</scope>
</reference>
<organism evidence="2 3">
    <name type="scientific">Candidatus Magasanikbacteria bacterium RIFOXYC12_FULL_33_11</name>
    <dbReference type="NCBI Taxonomy" id="1798701"/>
    <lineage>
        <taxon>Bacteria</taxon>
        <taxon>Candidatus Magasanikiibacteriota</taxon>
    </lineage>
</organism>
<evidence type="ECO:0000256" key="1">
    <source>
        <dbReference type="SAM" id="Phobius"/>
    </source>
</evidence>